<sequence>MLEVERSDDLHVFDTECEGTAQVTGTQMDALYDEWHPPGLVVRMREMATDMSSSPFWFNGPSKHCLISASSGYKLAHQNGLFKISDERADLSRARAGSVKPHRHSQPNTFDSTPATFGPSREDRYERAQHHSIMEENNTSSSVLLSLFLTCKLLREQQTNPTVS</sequence>
<proteinExistence type="predicted"/>
<accession>A0AAD4Y5F2</accession>
<evidence type="ECO:0000256" key="1">
    <source>
        <dbReference type="SAM" id="MobiDB-lite"/>
    </source>
</evidence>
<organism evidence="2 3">
    <name type="scientific">Ovis ammon polii</name>
    <dbReference type="NCBI Taxonomy" id="230172"/>
    <lineage>
        <taxon>Eukaryota</taxon>
        <taxon>Metazoa</taxon>
        <taxon>Chordata</taxon>
        <taxon>Craniata</taxon>
        <taxon>Vertebrata</taxon>
        <taxon>Euteleostomi</taxon>
        <taxon>Mammalia</taxon>
        <taxon>Eutheria</taxon>
        <taxon>Laurasiatheria</taxon>
        <taxon>Artiodactyla</taxon>
        <taxon>Ruminantia</taxon>
        <taxon>Pecora</taxon>
        <taxon>Bovidae</taxon>
        <taxon>Caprinae</taxon>
        <taxon>Ovis</taxon>
    </lineage>
</organism>
<evidence type="ECO:0000313" key="2">
    <source>
        <dbReference type="EMBL" id="KAI4535584.1"/>
    </source>
</evidence>
<comment type="caution">
    <text evidence="2">The sequence shown here is derived from an EMBL/GenBank/DDBJ whole genome shotgun (WGS) entry which is preliminary data.</text>
</comment>
<protein>
    <submittedName>
        <fullName evidence="2">Uncharacterized protein</fullName>
    </submittedName>
</protein>
<dbReference type="AlphaFoldDB" id="A0AAD4Y5F2"/>
<name>A0AAD4Y5F2_OVIAM</name>
<evidence type="ECO:0000313" key="3">
    <source>
        <dbReference type="Proteomes" id="UP001214576"/>
    </source>
</evidence>
<gene>
    <name evidence="2" type="ORF">MG293_014810</name>
</gene>
<dbReference type="EMBL" id="JAKZEL010000018">
    <property type="protein sequence ID" value="KAI4535584.1"/>
    <property type="molecule type" value="Genomic_DNA"/>
</dbReference>
<feature type="compositionally biased region" description="Polar residues" evidence="1">
    <location>
        <begin position="106"/>
        <end position="115"/>
    </location>
</feature>
<keyword evidence="3" id="KW-1185">Reference proteome</keyword>
<dbReference type="Proteomes" id="UP001214576">
    <property type="component" value="Unassembled WGS sequence"/>
</dbReference>
<reference evidence="2" key="1">
    <citation type="submission" date="2022-03" db="EMBL/GenBank/DDBJ databases">
        <title>Genomic analyses of argali, domestic sheep and their hybrids provide insights into chromosomal evolution, heterosis and genetic basis of agronomic traits.</title>
        <authorList>
            <person name="Li M."/>
        </authorList>
    </citation>
    <scope>NUCLEOTIDE SEQUENCE</scope>
    <source>
        <strain evidence="2">CAU-MHL-2022a</strain>
        <tissue evidence="2">Skin</tissue>
    </source>
</reference>
<feature type="region of interest" description="Disordered" evidence="1">
    <location>
        <begin position="97"/>
        <end position="125"/>
    </location>
</feature>